<protein>
    <submittedName>
        <fullName evidence="5">Diguanylate cyclase /diguanylate cyclase/phosphodiesterase</fullName>
    </submittedName>
</protein>
<evidence type="ECO:0000259" key="1">
    <source>
        <dbReference type="PROSITE" id="PS50112"/>
    </source>
</evidence>
<dbReference type="InterPro" id="IPR029787">
    <property type="entry name" value="Nucleotide_cyclase"/>
</dbReference>
<reference evidence="5 6" key="1">
    <citation type="submission" date="2016-10" db="EMBL/GenBank/DDBJ databases">
        <authorList>
            <person name="de Groot N.N."/>
        </authorList>
    </citation>
    <scope>NUCLEOTIDE SEQUENCE [LARGE SCALE GENOMIC DNA]</scope>
    <source>
        <strain evidence="5 6">LMG 24775</strain>
    </source>
</reference>
<dbReference type="SMART" id="SM00091">
    <property type="entry name" value="PAS"/>
    <property type="match status" value="3"/>
</dbReference>
<dbReference type="GO" id="GO:0003824">
    <property type="term" value="F:catalytic activity"/>
    <property type="evidence" value="ECO:0007669"/>
    <property type="project" value="UniProtKB-ARBA"/>
</dbReference>
<dbReference type="InterPro" id="IPR035919">
    <property type="entry name" value="EAL_sf"/>
</dbReference>
<feature type="domain" description="PAS" evidence="1">
    <location>
        <begin position="12"/>
        <end position="51"/>
    </location>
</feature>
<dbReference type="SUPFAM" id="SSF141868">
    <property type="entry name" value="EAL domain-like"/>
    <property type="match status" value="1"/>
</dbReference>
<evidence type="ECO:0000313" key="5">
    <source>
        <dbReference type="EMBL" id="SDZ23142.1"/>
    </source>
</evidence>
<feature type="domain" description="GGDEF" evidence="4">
    <location>
        <begin position="405"/>
        <end position="537"/>
    </location>
</feature>
<dbReference type="NCBIfam" id="TIGR00254">
    <property type="entry name" value="GGDEF"/>
    <property type="match status" value="1"/>
</dbReference>
<dbReference type="Gene3D" id="3.20.20.450">
    <property type="entry name" value="EAL domain"/>
    <property type="match status" value="1"/>
</dbReference>
<dbReference type="InterPro" id="IPR000700">
    <property type="entry name" value="PAS-assoc_C"/>
</dbReference>
<dbReference type="PROSITE" id="PS50113">
    <property type="entry name" value="PAC"/>
    <property type="match status" value="1"/>
</dbReference>
<dbReference type="GeneID" id="94693534"/>
<feature type="domain" description="PAC" evidence="2">
    <location>
        <begin position="321"/>
        <end position="373"/>
    </location>
</feature>
<evidence type="ECO:0000259" key="3">
    <source>
        <dbReference type="PROSITE" id="PS50883"/>
    </source>
</evidence>
<dbReference type="Gene3D" id="3.30.450.20">
    <property type="entry name" value="PAS domain"/>
    <property type="match status" value="3"/>
</dbReference>
<dbReference type="InterPro" id="IPR001633">
    <property type="entry name" value="EAL_dom"/>
</dbReference>
<dbReference type="PROSITE" id="PS50887">
    <property type="entry name" value="GGDEF"/>
    <property type="match status" value="1"/>
</dbReference>
<dbReference type="InterPro" id="IPR052155">
    <property type="entry name" value="Biofilm_reg_signaling"/>
</dbReference>
<dbReference type="AlphaFoldDB" id="A0A1H3RBF3"/>
<sequence length="828" mass="91693">MNKQALNRAWPRLLDALQEALWLIDARSLKVLRANAASESVTGYETDAAVGLPVQVLAATPQQQAFWSDPFNWQAGAQFISEVRRADGQLAPVEMRVRALDGEVLLVSMLDRREQALHEAEFESLLGELRATLESAADAILVCDPDGRIRAFNHRFATLWGIPEALLVRRNDAAILDHLAGQVRDAESYAQQLKLLSAQPLMEASDVLDLRDGRILERRAVPQLRRGLPMGRIFSFRDITAEAQTQAGLELAARVFESSLDGIFIADGHMDVARTNPACERLLGGMPVQGRTVESLFEATEDPSDTLGDLARIQWHQGGFWEGDLWLRQAGGARCAVRLSWVPLRNAQGDVVQSIGFMRDLTQQRVAQQRIEQLAYSDALTGLPNRLNLTERVDAAIEAARAGGTVFSILFIDLDRFKIINDSLGHQFGDRVLKLVAQRLSDCMRPVDILCRLGGDEFVLYLHGCNAELAAAVARRILQEMERPFLLDGLGFSVQCSIGVAQYPADGLTLDELIRQADTAMYRVKERGRGHFSFYQPQMSAGLLSRMKLEHAMRQALEHGRMAVYFQPQVHIDSDRIVAAEALLRWTDPEFGVVSPGVFIPLAEESGYIVTLGAWVMEQAVQEAARWQKQGMPIKVSVNVSALEFRQSGFVERVTELLRRYGLEPHLLELELTESILLQDAQDMALRVCQIADLGVGMVIDDFGTGYSNLAYLKKLPISKIKIDQSFVRGLPSDEGDQAIVGAIISLGLALGVEIVAEGVETHEQLTAIHRMQGHYFQGFLCAPGLPREQFGECLQAQRAGIGAIAYRQRMAQVASAQLPALKPFQSM</sequence>
<dbReference type="PANTHER" id="PTHR44757">
    <property type="entry name" value="DIGUANYLATE CYCLASE DGCP"/>
    <property type="match status" value="1"/>
</dbReference>
<dbReference type="CDD" id="cd00130">
    <property type="entry name" value="PAS"/>
    <property type="match status" value="1"/>
</dbReference>
<dbReference type="InterPro" id="IPR013656">
    <property type="entry name" value="PAS_4"/>
</dbReference>
<dbReference type="Pfam" id="PF08448">
    <property type="entry name" value="PAS_4"/>
    <property type="match status" value="2"/>
</dbReference>
<dbReference type="CDD" id="cd01948">
    <property type="entry name" value="EAL"/>
    <property type="match status" value="1"/>
</dbReference>
<dbReference type="Proteomes" id="UP000183417">
    <property type="component" value="Unassembled WGS sequence"/>
</dbReference>
<dbReference type="SUPFAM" id="SSF55785">
    <property type="entry name" value="PYP-like sensor domain (PAS domain)"/>
    <property type="match status" value="3"/>
</dbReference>
<evidence type="ECO:0000259" key="4">
    <source>
        <dbReference type="PROSITE" id="PS50887"/>
    </source>
</evidence>
<dbReference type="InterPro" id="IPR001610">
    <property type="entry name" value="PAC"/>
</dbReference>
<dbReference type="PANTHER" id="PTHR44757:SF2">
    <property type="entry name" value="BIOFILM ARCHITECTURE MAINTENANCE PROTEIN MBAA"/>
    <property type="match status" value="1"/>
</dbReference>
<dbReference type="Pfam" id="PF13426">
    <property type="entry name" value="PAS_9"/>
    <property type="match status" value="1"/>
</dbReference>
<dbReference type="Gene3D" id="3.30.70.270">
    <property type="match status" value="1"/>
</dbReference>
<feature type="domain" description="PAS" evidence="1">
    <location>
        <begin position="125"/>
        <end position="179"/>
    </location>
</feature>
<proteinExistence type="predicted"/>
<dbReference type="InterPro" id="IPR035965">
    <property type="entry name" value="PAS-like_dom_sf"/>
</dbReference>
<accession>A0A1H3RBF3</accession>
<dbReference type="SMART" id="SM00052">
    <property type="entry name" value="EAL"/>
    <property type="match status" value="1"/>
</dbReference>
<dbReference type="InterPro" id="IPR000014">
    <property type="entry name" value="PAS"/>
</dbReference>
<gene>
    <name evidence="5" type="ORF">SAMN05421547_11557</name>
</gene>
<dbReference type="CDD" id="cd01949">
    <property type="entry name" value="GGDEF"/>
    <property type="match status" value="1"/>
</dbReference>
<dbReference type="FunFam" id="3.30.70.270:FF:000001">
    <property type="entry name" value="Diguanylate cyclase domain protein"/>
    <property type="match status" value="1"/>
</dbReference>
<dbReference type="PROSITE" id="PS50112">
    <property type="entry name" value="PAS"/>
    <property type="match status" value="2"/>
</dbReference>
<dbReference type="Pfam" id="PF00990">
    <property type="entry name" value="GGDEF"/>
    <property type="match status" value="1"/>
</dbReference>
<evidence type="ECO:0000259" key="2">
    <source>
        <dbReference type="PROSITE" id="PS50113"/>
    </source>
</evidence>
<dbReference type="EMBL" id="FNPE01000015">
    <property type="protein sequence ID" value="SDZ23142.1"/>
    <property type="molecule type" value="Genomic_DNA"/>
</dbReference>
<dbReference type="SMART" id="SM00086">
    <property type="entry name" value="PAC"/>
    <property type="match status" value="2"/>
</dbReference>
<dbReference type="Pfam" id="PF00563">
    <property type="entry name" value="EAL"/>
    <property type="match status" value="1"/>
</dbReference>
<dbReference type="SUPFAM" id="SSF55073">
    <property type="entry name" value="Nucleotide cyclase"/>
    <property type="match status" value="1"/>
</dbReference>
<feature type="domain" description="EAL" evidence="3">
    <location>
        <begin position="546"/>
        <end position="799"/>
    </location>
</feature>
<dbReference type="SMART" id="SM00267">
    <property type="entry name" value="GGDEF"/>
    <property type="match status" value="1"/>
</dbReference>
<dbReference type="InterPro" id="IPR043128">
    <property type="entry name" value="Rev_trsase/Diguanyl_cyclase"/>
</dbReference>
<name>A0A1H3RBF3_9BURK</name>
<dbReference type="RefSeq" id="WP_017407404.1">
    <property type="nucleotide sequence ID" value="NZ_CP141274.1"/>
</dbReference>
<evidence type="ECO:0000313" key="6">
    <source>
        <dbReference type="Proteomes" id="UP000183417"/>
    </source>
</evidence>
<dbReference type="InterPro" id="IPR000160">
    <property type="entry name" value="GGDEF_dom"/>
</dbReference>
<dbReference type="PROSITE" id="PS50883">
    <property type="entry name" value="EAL"/>
    <property type="match status" value="1"/>
</dbReference>
<dbReference type="NCBIfam" id="TIGR00229">
    <property type="entry name" value="sensory_box"/>
    <property type="match status" value="2"/>
</dbReference>
<organism evidence="5 6">
    <name type="scientific">Delftia lacustris</name>
    <dbReference type="NCBI Taxonomy" id="558537"/>
    <lineage>
        <taxon>Bacteria</taxon>
        <taxon>Pseudomonadati</taxon>
        <taxon>Pseudomonadota</taxon>
        <taxon>Betaproteobacteria</taxon>
        <taxon>Burkholderiales</taxon>
        <taxon>Comamonadaceae</taxon>
        <taxon>Delftia</taxon>
    </lineage>
</organism>